<gene>
    <name evidence="4" type="ORF">AaE_012760</name>
</gene>
<reference evidence="4 5" key="1">
    <citation type="submission" date="2019-06" db="EMBL/GenBank/DDBJ databases">
        <title>Genomics analysis of Aphanomyces spp. identifies a new class of oomycete effector associated with host adaptation.</title>
        <authorList>
            <person name="Gaulin E."/>
        </authorList>
    </citation>
    <scope>NUCLEOTIDE SEQUENCE [LARGE SCALE GENOMIC DNA]</scope>
    <source>
        <strain evidence="4 5">E</strain>
    </source>
</reference>
<protein>
    <recommendedName>
        <fullName evidence="3">HECT domain-containing protein</fullName>
    </recommendedName>
</protein>
<accession>A0A6A4ZAU4</accession>
<dbReference type="GO" id="GO:0004842">
    <property type="term" value="F:ubiquitin-protein transferase activity"/>
    <property type="evidence" value="ECO:0007669"/>
    <property type="project" value="InterPro"/>
</dbReference>
<dbReference type="Gene3D" id="3.90.1750.10">
    <property type="entry name" value="Hect, E3 ligase catalytic domains"/>
    <property type="match status" value="1"/>
</dbReference>
<dbReference type="SUPFAM" id="SSF56204">
    <property type="entry name" value="Hect, E3 ligase catalytic domain"/>
    <property type="match status" value="1"/>
</dbReference>
<evidence type="ECO:0000313" key="4">
    <source>
        <dbReference type="EMBL" id="KAF0709821.1"/>
    </source>
</evidence>
<dbReference type="SMART" id="SM00119">
    <property type="entry name" value="HECTc"/>
    <property type="match status" value="1"/>
</dbReference>
<feature type="domain" description="HECT" evidence="3">
    <location>
        <begin position="1"/>
        <end position="287"/>
    </location>
</feature>
<sequence length="299" mass="33775">MNQDKFVVSGTASHLKFLGKLIGMATRHRIMVPLNLSDLFWKPLVGLPNDRKDLGAVDTMLMRELHDLECLGDAEVEALDPDEVVEYLLRVVCTLYITQAPRNPHMDKMNTLTVPTLAQLVDDSVALKLDAIRLQLVSFMEGMAAVLPYALCTLFTPAQFEELVCGSPDIDIDMLQRITVYEGVDATAPHIGFFWQCLQDMNQAQRSLFVNFVLARSRLPRSIEEFTLHFKIQPAVIMGDDTNPDHYLPHSQTCFFSLCLPRYSSKDICMEKLLYAINNSPTMDADFVERGSAGWEHMT</sequence>
<dbReference type="Pfam" id="PF00632">
    <property type="entry name" value="HECT"/>
    <property type="match status" value="1"/>
</dbReference>
<dbReference type="Proteomes" id="UP000469452">
    <property type="component" value="Unassembled WGS sequence"/>
</dbReference>
<dbReference type="PROSITE" id="PS50237">
    <property type="entry name" value="HECT"/>
    <property type="match status" value="1"/>
</dbReference>
<dbReference type="InterPro" id="IPR042469">
    <property type="entry name" value="HECTD3"/>
</dbReference>
<dbReference type="AlphaFoldDB" id="A0A6A4ZAU4"/>
<feature type="active site" description="Glycyl thioester intermediate" evidence="2">
    <location>
        <position position="254"/>
    </location>
</feature>
<comment type="caution">
    <text evidence="4">The sequence shown here is derived from an EMBL/GenBank/DDBJ whole genome shotgun (WGS) entry which is preliminary data.</text>
</comment>
<evidence type="ECO:0000256" key="1">
    <source>
        <dbReference type="ARBA" id="ARBA00022786"/>
    </source>
</evidence>
<evidence type="ECO:0000259" key="3">
    <source>
        <dbReference type="PROSITE" id="PS50237"/>
    </source>
</evidence>
<evidence type="ECO:0000256" key="2">
    <source>
        <dbReference type="PROSITE-ProRule" id="PRU00104"/>
    </source>
</evidence>
<dbReference type="Gene3D" id="3.30.2410.10">
    <property type="entry name" value="Hect, E3 ligase catalytic domain"/>
    <property type="match status" value="1"/>
</dbReference>
<name>A0A6A4ZAU4_APHAT</name>
<evidence type="ECO:0000313" key="5">
    <source>
        <dbReference type="Proteomes" id="UP000469452"/>
    </source>
</evidence>
<dbReference type="InterPro" id="IPR000569">
    <property type="entry name" value="HECT_dom"/>
</dbReference>
<dbReference type="PANTHER" id="PTHR46654">
    <property type="entry name" value="E3 UBIQUITIN-PROTEIN LIGASE HECTD3"/>
    <property type="match status" value="1"/>
</dbReference>
<dbReference type="VEuPathDB" id="FungiDB:H257_05037"/>
<dbReference type="PANTHER" id="PTHR46654:SF1">
    <property type="entry name" value="E3 UBIQUITIN-PROTEIN LIGASE HECTD3"/>
    <property type="match status" value="1"/>
</dbReference>
<dbReference type="InterPro" id="IPR035983">
    <property type="entry name" value="Hect_E3_ubiquitin_ligase"/>
</dbReference>
<keyword evidence="1 2" id="KW-0833">Ubl conjugation pathway</keyword>
<organism evidence="4 5">
    <name type="scientific">Aphanomyces astaci</name>
    <name type="common">Crayfish plague agent</name>
    <dbReference type="NCBI Taxonomy" id="112090"/>
    <lineage>
        <taxon>Eukaryota</taxon>
        <taxon>Sar</taxon>
        <taxon>Stramenopiles</taxon>
        <taxon>Oomycota</taxon>
        <taxon>Saprolegniomycetes</taxon>
        <taxon>Saprolegniales</taxon>
        <taxon>Verrucalvaceae</taxon>
        <taxon>Aphanomyces</taxon>
    </lineage>
</organism>
<dbReference type="EMBL" id="VJMI01018693">
    <property type="protein sequence ID" value="KAF0709821.1"/>
    <property type="molecule type" value="Genomic_DNA"/>
</dbReference>
<proteinExistence type="predicted"/>